<dbReference type="InterPro" id="IPR016181">
    <property type="entry name" value="Acyl_CoA_acyltransferase"/>
</dbReference>
<keyword evidence="2" id="KW-0808">Transferase</keyword>
<evidence type="ECO:0000313" key="3">
    <source>
        <dbReference type="Proteomes" id="UP000005522"/>
    </source>
</evidence>
<dbReference type="EMBL" id="CP005986">
    <property type="protein sequence ID" value="AIA54898.1"/>
    <property type="molecule type" value="Genomic_DNA"/>
</dbReference>
<organism evidence="2 3">
    <name type="scientific">Acidithiobacillus caldus (strain ATCC 51756 / DSM 8584 / KU)</name>
    <dbReference type="NCBI Taxonomy" id="637389"/>
    <lineage>
        <taxon>Bacteria</taxon>
        <taxon>Pseudomonadati</taxon>
        <taxon>Pseudomonadota</taxon>
        <taxon>Acidithiobacillia</taxon>
        <taxon>Acidithiobacillales</taxon>
        <taxon>Acidithiobacillaceae</taxon>
        <taxon>Acidithiobacillus</taxon>
    </lineage>
</organism>
<dbReference type="HOGENOM" id="CLU_720944_0_0_6"/>
<protein>
    <submittedName>
        <fullName evidence="2">N-Acyltransferase</fullName>
    </submittedName>
</protein>
<dbReference type="Proteomes" id="UP000005522">
    <property type="component" value="Chromosome"/>
</dbReference>
<accession>A0A059ZTT3</accession>
<dbReference type="InterPro" id="IPR038740">
    <property type="entry name" value="BioF2-like_GNAT_dom"/>
</dbReference>
<dbReference type="SUPFAM" id="SSF55729">
    <property type="entry name" value="Acyl-CoA N-acyltransferases (Nat)"/>
    <property type="match status" value="1"/>
</dbReference>
<dbReference type="KEGG" id="acz:Acaty_c1026"/>
<proteinExistence type="predicted"/>
<dbReference type="Pfam" id="PF13480">
    <property type="entry name" value="Acetyltransf_6"/>
    <property type="match status" value="1"/>
</dbReference>
<evidence type="ECO:0000259" key="1">
    <source>
        <dbReference type="Pfam" id="PF13480"/>
    </source>
</evidence>
<name>A0A059ZTT3_ACICK</name>
<sequence>MRDDGGKPRAFWGVYTVTTDIAIFAPEPLRKVLEFIRRRFPSFLKWNLLECGTPITIVSPPITQSSNVHRASLVAALARSLREEASKRRSLLIVIRDFEHNSEDFREDLAVHGYHWIEGLPNTYLEIPWKDPQAYRDAMRSYYRSKLNKYRRRVESSGIRVERQEDFADLADILCAQWREVHENAKEFQREVLTPAFYREFSRALGPDSWVLLFHRGEELVAHALMMRDGPMIRWLYVGRNRAQNDGIYLYIATKVVDTAIELGAERLEMGLTTYDVKMDLGAEAVPIHMALRARWGWMNPFVGLGYRLLNAVPKPGKRPVFKQQAAEETP</sequence>
<evidence type="ECO:0000313" key="2">
    <source>
        <dbReference type="EMBL" id="AIA54898.1"/>
    </source>
</evidence>
<reference evidence="2 3" key="1">
    <citation type="journal article" date="2009" name="J. Bacteriol.">
        <title>Draft genome sequence of the extremely acidophilic bacterium Acidithiobacillus caldus ATCC 51756 reveals metabolic versatility in the genus Acidithiobacillus.</title>
        <authorList>
            <person name="Valdes J."/>
            <person name="Quatrini R."/>
            <person name="Hallberg K."/>
            <person name="Dopson M."/>
            <person name="Valenzuela P.D."/>
            <person name="Holmes D.S."/>
        </authorList>
    </citation>
    <scope>NUCLEOTIDE SEQUENCE [LARGE SCALE GENOMIC DNA]</scope>
    <source>
        <strain evidence="3">ATCC 51756 / DSM 8584 / KU</strain>
    </source>
</reference>
<keyword evidence="2" id="KW-0012">Acyltransferase</keyword>
<dbReference type="GO" id="GO:0016746">
    <property type="term" value="F:acyltransferase activity"/>
    <property type="evidence" value="ECO:0007669"/>
    <property type="project" value="UniProtKB-KW"/>
</dbReference>
<dbReference type="Gene3D" id="3.40.630.30">
    <property type="match status" value="1"/>
</dbReference>
<feature type="domain" description="BioF2-like acetyltransferase" evidence="1">
    <location>
        <begin position="143"/>
        <end position="278"/>
    </location>
</feature>
<dbReference type="eggNOG" id="COG3146">
    <property type="taxonomic scope" value="Bacteria"/>
</dbReference>
<gene>
    <name evidence="2" type="ORF">Acaty_c1026</name>
</gene>
<dbReference type="AlphaFoldDB" id="A0A059ZTT3"/>